<name>A0A5C6U9H6_9SPHN</name>
<dbReference type="Proteomes" id="UP000321129">
    <property type="component" value="Unassembled WGS sequence"/>
</dbReference>
<dbReference type="EMBL" id="VOPY01000003">
    <property type="protein sequence ID" value="TXC68198.1"/>
    <property type="molecule type" value="Genomic_DNA"/>
</dbReference>
<feature type="region of interest" description="Disordered" evidence="1">
    <location>
        <begin position="24"/>
        <end position="75"/>
    </location>
</feature>
<proteinExistence type="predicted"/>
<evidence type="ECO:0000313" key="3">
    <source>
        <dbReference type="Proteomes" id="UP000321129"/>
    </source>
</evidence>
<organism evidence="2 3">
    <name type="scientific">Flavisphingopyxis soli</name>
    <dbReference type="NCBI Taxonomy" id="2601267"/>
    <lineage>
        <taxon>Bacteria</taxon>
        <taxon>Pseudomonadati</taxon>
        <taxon>Pseudomonadota</taxon>
        <taxon>Alphaproteobacteria</taxon>
        <taxon>Sphingomonadales</taxon>
        <taxon>Sphingopyxidaceae</taxon>
        <taxon>Flavisphingopyxis</taxon>
    </lineage>
</organism>
<dbReference type="PROSITE" id="PS51257">
    <property type="entry name" value="PROKAR_LIPOPROTEIN"/>
    <property type="match status" value="1"/>
</dbReference>
<accession>A0A5C6U9H6</accession>
<keyword evidence="3" id="KW-1185">Reference proteome</keyword>
<comment type="caution">
    <text evidence="2">The sequence shown here is derived from an EMBL/GenBank/DDBJ whole genome shotgun (WGS) entry which is preliminary data.</text>
</comment>
<sequence>MSRPREIARTLSRPLIAGSALLLTACGPTSGPPANQSDATRDAPAPTPVLATPPAPEAAPAPTAGTRHFTGPKGSVRLDYPADWTPGTDFAGHAMMTGGWRVRFTGTENVSGKGIVSFTRTARPSEGPGEVIEMLRIGASDAVAARTDCATAGLSTDFGSRLPDRTIGGRSWAAWRQSDVGMSQQADVLALRTLVGNTCYAVDRIGYAVKAKEPAHGLPAQAAVSADLDAILASLVIGSNGSPPGG</sequence>
<evidence type="ECO:0000313" key="2">
    <source>
        <dbReference type="EMBL" id="TXC68198.1"/>
    </source>
</evidence>
<evidence type="ECO:0000256" key="1">
    <source>
        <dbReference type="SAM" id="MobiDB-lite"/>
    </source>
</evidence>
<dbReference type="AlphaFoldDB" id="A0A5C6U9H6"/>
<gene>
    <name evidence="2" type="ORF">FSZ31_10920</name>
</gene>
<feature type="compositionally biased region" description="Pro residues" evidence="1">
    <location>
        <begin position="45"/>
        <end position="59"/>
    </location>
</feature>
<dbReference type="OrthoDB" id="7560332at2"/>
<protein>
    <submittedName>
        <fullName evidence="2">Uncharacterized protein</fullName>
    </submittedName>
</protein>
<dbReference type="RefSeq" id="WP_147123417.1">
    <property type="nucleotide sequence ID" value="NZ_VOPY01000003.1"/>
</dbReference>
<reference evidence="2 3" key="1">
    <citation type="submission" date="2019-08" db="EMBL/GenBank/DDBJ databases">
        <title>Sphingorhabdus soil sp. nov., isolated from arctic soil.</title>
        <authorList>
            <person name="Liu Y."/>
        </authorList>
    </citation>
    <scope>NUCLEOTIDE SEQUENCE [LARGE SCALE GENOMIC DNA]</scope>
    <source>
        <strain evidence="2 3">D-2Q-5-6</strain>
    </source>
</reference>